<name>J0J2V3_HELPX</name>
<feature type="transmembrane region" description="Helical" evidence="1">
    <location>
        <begin position="33"/>
        <end position="55"/>
    </location>
</feature>
<protein>
    <submittedName>
        <fullName evidence="2">Putative ATP-binding ABC transporter protein</fullName>
    </submittedName>
</protein>
<proteinExistence type="predicted"/>
<accession>J0J2V3</accession>
<keyword evidence="1" id="KW-0472">Membrane</keyword>
<dbReference type="EMBL" id="AKNS01000001">
    <property type="protein sequence ID" value="EJB31972.1"/>
    <property type="molecule type" value="Genomic_DNA"/>
</dbReference>
<dbReference type="GO" id="GO:0005524">
    <property type="term" value="F:ATP binding"/>
    <property type="evidence" value="ECO:0007669"/>
    <property type="project" value="UniProtKB-KW"/>
</dbReference>
<dbReference type="PATRIC" id="fig|992024.3.peg.1"/>
<keyword evidence="1" id="KW-0812">Transmembrane</keyword>
<organism evidence="2 3">
    <name type="scientific">Helicobacter pylori NQ4200</name>
    <dbReference type="NCBI Taxonomy" id="992024"/>
    <lineage>
        <taxon>Bacteria</taxon>
        <taxon>Pseudomonadati</taxon>
        <taxon>Campylobacterota</taxon>
        <taxon>Epsilonproteobacteria</taxon>
        <taxon>Campylobacterales</taxon>
        <taxon>Helicobacteraceae</taxon>
        <taxon>Helicobacter</taxon>
    </lineage>
</organism>
<evidence type="ECO:0000313" key="3">
    <source>
        <dbReference type="Proteomes" id="UP000003358"/>
    </source>
</evidence>
<comment type="caution">
    <text evidence="2">The sequence shown here is derived from an EMBL/GenBank/DDBJ whole genome shotgun (WGS) entry which is preliminary data.</text>
</comment>
<keyword evidence="1" id="KW-1133">Transmembrane helix</keyword>
<reference evidence="2 3" key="1">
    <citation type="journal article" date="2013" name="Pathog. Dis.">
        <title>Genome sequences of 65 Helicobacter pylori strains isolated from asymptomatic individuals and patients with gastric cancer, peptic ulcer disease, or gastritis.</title>
        <authorList>
            <person name="Blanchard T.G."/>
            <person name="Czinn S.J."/>
            <person name="Correa P."/>
            <person name="Nakazawa T."/>
            <person name="Keelan M."/>
            <person name="Morningstar L."/>
            <person name="Santana-Cruz I."/>
            <person name="Maroo A."/>
            <person name="McCracken C."/>
            <person name="Shefchek K."/>
            <person name="Daugherty S."/>
            <person name="Song Y."/>
            <person name="Fraser C.M."/>
            <person name="Fricke W.F."/>
        </authorList>
    </citation>
    <scope>NUCLEOTIDE SEQUENCE [LARGE SCALE GENOMIC DNA]</scope>
    <source>
        <strain evidence="2 3">NQ4200</strain>
    </source>
</reference>
<keyword evidence="2" id="KW-0067">ATP-binding</keyword>
<dbReference type="AlphaFoldDB" id="J0J2V3"/>
<evidence type="ECO:0000256" key="1">
    <source>
        <dbReference type="SAM" id="Phobius"/>
    </source>
</evidence>
<feature type="non-terminal residue" evidence="2">
    <location>
        <position position="1"/>
    </location>
</feature>
<dbReference type="Proteomes" id="UP000003358">
    <property type="component" value="Unassembled WGS sequence"/>
</dbReference>
<sequence length="58" mass="6576">HIQLLFLICFFIESFIASQKAIPIIDIPTFLKTFFSFAVFPNFIIIVASITKTLIIGI</sequence>
<keyword evidence="2" id="KW-0547">Nucleotide-binding</keyword>
<evidence type="ECO:0000313" key="2">
    <source>
        <dbReference type="EMBL" id="EJB31972.1"/>
    </source>
</evidence>
<gene>
    <name evidence="2" type="ORF">HPNQ4200_0001</name>
</gene>